<protein>
    <submittedName>
        <fullName evidence="1 2">Uncharacterized protein</fullName>
    </submittedName>
</protein>
<dbReference type="AlphaFoldDB" id="B7QLA7"/>
<dbReference type="EMBL" id="DS964544">
    <property type="protein sequence ID" value="EEC19629.1"/>
    <property type="molecule type" value="Genomic_DNA"/>
</dbReference>
<accession>B7QLA7</accession>
<evidence type="ECO:0000313" key="3">
    <source>
        <dbReference type="Proteomes" id="UP000001555"/>
    </source>
</evidence>
<name>B7QLA7_IXOSC</name>
<dbReference type="HOGENOM" id="CLU_1403905_0_0_1"/>
<dbReference type="STRING" id="6945.B7QLA7"/>
<dbReference type="InterPro" id="IPR015943">
    <property type="entry name" value="WD40/YVTN_repeat-like_dom_sf"/>
</dbReference>
<dbReference type="InterPro" id="IPR011047">
    <property type="entry name" value="Quinoprotein_ADH-like_sf"/>
</dbReference>
<evidence type="ECO:0000313" key="2">
    <source>
        <dbReference type="EnsemblMetazoa" id="ISCW014715-PA"/>
    </source>
</evidence>
<organism>
    <name type="scientific">Ixodes scapularis</name>
    <name type="common">Black-legged tick</name>
    <name type="synonym">Deer tick</name>
    <dbReference type="NCBI Taxonomy" id="6945"/>
    <lineage>
        <taxon>Eukaryota</taxon>
        <taxon>Metazoa</taxon>
        <taxon>Ecdysozoa</taxon>
        <taxon>Arthropoda</taxon>
        <taxon>Chelicerata</taxon>
        <taxon>Arachnida</taxon>
        <taxon>Acari</taxon>
        <taxon>Parasitiformes</taxon>
        <taxon>Ixodida</taxon>
        <taxon>Ixodoidea</taxon>
        <taxon>Ixodidae</taxon>
        <taxon>Ixodinae</taxon>
        <taxon>Ixodes</taxon>
    </lineage>
</organism>
<dbReference type="VEuPathDB" id="VectorBase:ISCW014715"/>
<dbReference type="InParanoid" id="B7QLA7"/>
<reference evidence="2" key="2">
    <citation type="submission" date="2020-05" db="UniProtKB">
        <authorList>
            <consortium name="EnsemblMetazoa"/>
        </authorList>
    </citation>
    <scope>IDENTIFICATION</scope>
    <source>
        <strain evidence="2">wikel</strain>
    </source>
</reference>
<reference evidence="1 3" key="1">
    <citation type="submission" date="2008-03" db="EMBL/GenBank/DDBJ databases">
        <title>Annotation of Ixodes scapularis.</title>
        <authorList>
            <consortium name="Ixodes scapularis Genome Project Consortium"/>
            <person name="Caler E."/>
            <person name="Hannick L.I."/>
            <person name="Bidwell S."/>
            <person name="Joardar V."/>
            <person name="Thiagarajan M."/>
            <person name="Amedeo P."/>
            <person name="Galinsky K.J."/>
            <person name="Schobel S."/>
            <person name="Inman J."/>
            <person name="Hostetler J."/>
            <person name="Miller J."/>
            <person name="Hammond M."/>
            <person name="Megy K."/>
            <person name="Lawson D."/>
            <person name="Kodira C."/>
            <person name="Sutton G."/>
            <person name="Meyer J."/>
            <person name="Hill C.A."/>
            <person name="Birren B."/>
            <person name="Nene V."/>
            <person name="Collins F."/>
            <person name="Alarcon-Chaidez F."/>
            <person name="Wikel S."/>
            <person name="Strausberg R."/>
        </authorList>
    </citation>
    <scope>NUCLEOTIDE SEQUENCE [LARGE SCALE GENOMIC DNA]</scope>
    <source>
        <strain evidence="3">Wikel</strain>
        <strain evidence="1">Wikel colony</strain>
    </source>
</reference>
<dbReference type="EMBL" id="ABJB010469542">
    <property type="status" value="NOT_ANNOTATED_CDS"/>
    <property type="molecule type" value="Genomic_DNA"/>
</dbReference>
<gene>
    <name evidence="1" type="ORF">IscW_ISCW014715</name>
</gene>
<evidence type="ECO:0000313" key="1">
    <source>
        <dbReference type="EMBL" id="EEC19629.1"/>
    </source>
</evidence>
<dbReference type="VEuPathDB" id="VectorBase:ISCI014715"/>
<dbReference type="SUPFAM" id="SSF50998">
    <property type="entry name" value="Quinoprotein alcohol dehydrogenase-like"/>
    <property type="match status" value="1"/>
</dbReference>
<dbReference type="EMBL" id="ABJB011129277">
    <property type="status" value="NOT_ANNOTATED_CDS"/>
    <property type="molecule type" value="Genomic_DNA"/>
</dbReference>
<proteinExistence type="predicted"/>
<dbReference type="Gene3D" id="2.130.10.10">
    <property type="entry name" value="YVTN repeat-like/Quinoprotein amine dehydrogenase"/>
    <property type="match status" value="1"/>
</dbReference>
<sequence length="194" mass="21092">MPVELCVSCSIEHECRGEGREKHEESYAASVQCTSDTSTRELPDCSKAPKSDDTAQAKTFRELFIVGTLDGRISALDPREHGNVVWSHETGPGPLLSSSLSRLEMRNRGQRVRLIPSLDGSLYKFNGETVEPLPLTADFLLKSSFKLGDDLVITGGKEARSYGINLHTGQAGLLLSSSVCRTLHHPCSAGHIIT</sequence>
<dbReference type="OrthoDB" id="341578at2759"/>
<dbReference type="PaxDb" id="6945-B7QLA7"/>
<keyword evidence="3" id="KW-1185">Reference proteome</keyword>
<dbReference type="VEuPathDB" id="VectorBase:ISCP_001932"/>
<dbReference type="EnsemblMetazoa" id="ISCW014715-RA">
    <property type="protein sequence ID" value="ISCW014715-PA"/>
    <property type="gene ID" value="ISCW014715"/>
</dbReference>
<dbReference type="Proteomes" id="UP000001555">
    <property type="component" value="Unassembled WGS sequence"/>
</dbReference>